<evidence type="ECO:0000313" key="2">
    <source>
        <dbReference type="Proteomes" id="UP000248021"/>
    </source>
</evidence>
<dbReference type="CDD" id="cd00198">
    <property type="entry name" value="vWFA"/>
    <property type="match status" value="1"/>
</dbReference>
<dbReference type="SUPFAM" id="SSF53300">
    <property type="entry name" value="vWA-like"/>
    <property type="match status" value="1"/>
</dbReference>
<dbReference type="PANTHER" id="PTHR39338:SF6">
    <property type="entry name" value="BLL5662 PROTEIN"/>
    <property type="match status" value="1"/>
</dbReference>
<dbReference type="Proteomes" id="UP000248021">
    <property type="component" value="Unassembled WGS sequence"/>
</dbReference>
<dbReference type="EMBL" id="QJJK01000001">
    <property type="protein sequence ID" value="PXW64360.1"/>
    <property type="molecule type" value="Genomic_DNA"/>
</dbReference>
<evidence type="ECO:0008006" key="3">
    <source>
        <dbReference type="Google" id="ProtNLM"/>
    </source>
</evidence>
<proteinExistence type="predicted"/>
<dbReference type="PANTHER" id="PTHR39338">
    <property type="entry name" value="BLL5662 PROTEIN-RELATED"/>
    <property type="match status" value="1"/>
</dbReference>
<protein>
    <recommendedName>
        <fullName evidence="3">VWFA domain-containing protein</fullName>
    </recommendedName>
</protein>
<keyword evidence="2" id="KW-1185">Reference proteome</keyword>
<evidence type="ECO:0000313" key="1">
    <source>
        <dbReference type="EMBL" id="PXW64360.1"/>
    </source>
</evidence>
<gene>
    <name evidence="1" type="ORF">C7450_101115</name>
</gene>
<reference evidence="1 2" key="1">
    <citation type="submission" date="2018-05" db="EMBL/GenBank/DDBJ databases">
        <title>Genomic Encyclopedia of Type Strains, Phase IV (KMG-IV): sequencing the most valuable type-strain genomes for metagenomic binning, comparative biology and taxonomic classification.</title>
        <authorList>
            <person name="Goeker M."/>
        </authorList>
    </citation>
    <scope>NUCLEOTIDE SEQUENCE [LARGE SCALE GENOMIC DNA]</scope>
    <source>
        <strain evidence="1 2">DSM 6462</strain>
    </source>
</reference>
<dbReference type="AlphaFoldDB" id="A0A2V3UHY9"/>
<accession>A0A2V3UHY9</accession>
<organism evidence="1 2">
    <name type="scientific">Chelatococcus asaccharovorans</name>
    <dbReference type="NCBI Taxonomy" id="28210"/>
    <lineage>
        <taxon>Bacteria</taxon>
        <taxon>Pseudomonadati</taxon>
        <taxon>Pseudomonadota</taxon>
        <taxon>Alphaproteobacteria</taxon>
        <taxon>Hyphomicrobiales</taxon>
        <taxon>Chelatococcaceae</taxon>
        <taxon>Chelatococcus</taxon>
    </lineage>
</organism>
<comment type="caution">
    <text evidence="1">The sequence shown here is derived from an EMBL/GenBank/DDBJ whole genome shotgun (WGS) entry which is preliminary data.</text>
</comment>
<dbReference type="InterPro" id="IPR008912">
    <property type="entry name" value="Uncharacterised_CoxE"/>
</dbReference>
<sequence length="384" mass="42088">MMAAPCLPRAAAPLVAFAELLRQSEFPISSEQVTDFLKAVALLGPRSMDHLFDAARATFGPSPDRRQEFALLFRRHFYGEVDGPDDGVKGGMARRGDADDAVARRARDVRREKGGTLSSADEVLAARDWDDDDEGRGALSRFRRLLGRSLPVRASFRTVPARARGQLDLRRSLRTLVRTDGDIPRPRLKRRKRVQRNLLLLIDISGSMKLYTADYLKVAHAIVQGADRAEVFTLGTRLTRITAALRPASPIQALERVSHCVADWDGGTRIGSSLGALVATPRFAAFARGAAILILSDGLERGSHEEMERAIRQLARRAFRLTLATPLAADPQFQPETAALRGILPVLDDLIDGSSISSLTRFILALGAPGAVARNKGKREQCDR</sequence>
<name>A0A2V3UHY9_9HYPH</name>
<dbReference type="InterPro" id="IPR036465">
    <property type="entry name" value="vWFA_dom_sf"/>
</dbReference>
<dbReference type="Pfam" id="PF05762">
    <property type="entry name" value="VWA_CoxE"/>
    <property type="match status" value="1"/>
</dbReference>
<dbReference type="OrthoDB" id="9790469at2"/>